<evidence type="ECO:0000256" key="3">
    <source>
        <dbReference type="ARBA" id="ARBA00023163"/>
    </source>
</evidence>
<name>A0A1B1MQI5_STRLN</name>
<keyword evidence="1" id="KW-0805">Transcription regulation</keyword>
<dbReference type="STRING" id="1915.SLINC_8438"/>
<protein>
    <submittedName>
        <fullName evidence="5">Transcriptional regulator, AraC family</fullName>
    </submittedName>
</protein>
<keyword evidence="3" id="KW-0804">Transcription</keyword>
<dbReference type="RefSeq" id="WP_211292784.1">
    <property type="nucleotide sequence ID" value="NZ_CP016438.1"/>
</dbReference>
<keyword evidence="2" id="KW-0238">DNA-binding</keyword>
<dbReference type="InterPro" id="IPR050204">
    <property type="entry name" value="AraC_XylS_family_regulators"/>
</dbReference>
<evidence type="ECO:0000313" key="5">
    <source>
        <dbReference type="EMBL" id="ANS70662.1"/>
    </source>
</evidence>
<dbReference type="PATRIC" id="fig|1915.4.peg.9308"/>
<dbReference type="KEGG" id="sls:SLINC_8438"/>
<dbReference type="InterPro" id="IPR009057">
    <property type="entry name" value="Homeodomain-like_sf"/>
</dbReference>
<dbReference type="InterPro" id="IPR046532">
    <property type="entry name" value="DUF6597"/>
</dbReference>
<keyword evidence="6" id="KW-1185">Reference proteome</keyword>
<dbReference type="PANTHER" id="PTHR46796:SF15">
    <property type="entry name" value="BLL1074 PROTEIN"/>
    <property type="match status" value="1"/>
</dbReference>
<evidence type="ECO:0000256" key="1">
    <source>
        <dbReference type="ARBA" id="ARBA00023015"/>
    </source>
</evidence>
<accession>A0A1B1MQI5</accession>
<dbReference type="AlphaFoldDB" id="A0A1B1MQI5"/>
<reference evidence="5 6" key="1">
    <citation type="submission" date="2016-07" db="EMBL/GenBank/DDBJ databases">
        <title>Enhancement of antibiotic productionsby engineered nitrateutilization in actinobacteria.</title>
        <authorList>
            <person name="Meng S.C."/>
        </authorList>
    </citation>
    <scope>NUCLEOTIDE SEQUENCE [LARGE SCALE GENOMIC DNA]</scope>
    <source>
        <strain evidence="5 6">NRRL 2936</strain>
    </source>
</reference>
<dbReference type="Gene3D" id="1.10.10.60">
    <property type="entry name" value="Homeodomain-like"/>
    <property type="match status" value="1"/>
</dbReference>
<feature type="domain" description="HTH araC/xylS-type" evidence="4">
    <location>
        <begin position="136"/>
        <end position="258"/>
    </location>
</feature>
<dbReference type="Pfam" id="PF12833">
    <property type="entry name" value="HTH_18"/>
    <property type="match status" value="1"/>
</dbReference>
<evidence type="ECO:0000259" key="4">
    <source>
        <dbReference type="PROSITE" id="PS01124"/>
    </source>
</evidence>
<dbReference type="Pfam" id="PF20240">
    <property type="entry name" value="DUF6597"/>
    <property type="match status" value="1"/>
</dbReference>
<dbReference type="PROSITE" id="PS01124">
    <property type="entry name" value="HTH_ARAC_FAMILY_2"/>
    <property type="match status" value="1"/>
</dbReference>
<organism evidence="5 6">
    <name type="scientific">Streptomyces lincolnensis</name>
    <dbReference type="NCBI Taxonomy" id="1915"/>
    <lineage>
        <taxon>Bacteria</taxon>
        <taxon>Bacillati</taxon>
        <taxon>Actinomycetota</taxon>
        <taxon>Actinomycetes</taxon>
        <taxon>Kitasatosporales</taxon>
        <taxon>Streptomycetaceae</taxon>
        <taxon>Streptomyces</taxon>
    </lineage>
</organism>
<dbReference type="InterPro" id="IPR018060">
    <property type="entry name" value="HTH_AraC"/>
</dbReference>
<dbReference type="GO" id="GO:0043565">
    <property type="term" value="F:sequence-specific DNA binding"/>
    <property type="evidence" value="ECO:0007669"/>
    <property type="project" value="InterPro"/>
</dbReference>
<proteinExistence type="predicted"/>
<dbReference type="EMBL" id="CP016438">
    <property type="protein sequence ID" value="ANS70662.1"/>
    <property type="molecule type" value="Genomic_DNA"/>
</dbReference>
<dbReference type="GO" id="GO:0003700">
    <property type="term" value="F:DNA-binding transcription factor activity"/>
    <property type="evidence" value="ECO:0007669"/>
    <property type="project" value="InterPro"/>
</dbReference>
<dbReference type="SMART" id="SM00342">
    <property type="entry name" value="HTH_ARAC"/>
    <property type="match status" value="1"/>
</dbReference>
<sequence length="279" mass="30666">MEYVSRVPRPPLDGLIDDLYYLEGASPYARLTLPPAPSALLIVNLGAPFRVRAGTDIETAEYADGCVVTMPTRAWEFGYPLRTRSVGVHFKPWGLAPFLPMPAAELCDRPVTLEQVWGPPAVAELRDRLATAGGPHEMLMLLEEELRRRLCETAGLGLVRQTSRAIAATGGAVTIGDLRVAAGVSSTHLAQRFKELVGVTPKRLARTYRFTATVFAINPAEPIDWGELAGAAGYFDQAHFGHEFRAFTGLTPTQYVEVRRRFLHEHPGHVLDSWPLPAD</sequence>
<dbReference type="SUPFAM" id="SSF46689">
    <property type="entry name" value="Homeodomain-like"/>
    <property type="match status" value="1"/>
</dbReference>
<dbReference type="PANTHER" id="PTHR46796">
    <property type="entry name" value="HTH-TYPE TRANSCRIPTIONAL ACTIVATOR RHAS-RELATED"/>
    <property type="match status" value="1"/>
</dbReference>
<evidence type="ECO:0000256" key="2">
    <source>
        <dbReference type="ARBA" id="ARBA00023125"/>
    </source>
</evidence>
<gene>
    <name evidence="5" type="ORF">SLINC_8438</name>
</gene>
<evidence type="ECO:0000313" key="6">
    <source>
        <dbReference type="Proteomes" id="UP000092598"/>
    </source>
</evidence>
<dbReference type="Proteomes" id="UP000092598">
    <property type="component" value="Chromosome"/>
</dbReference>